<dbReference type="EMBL" id="JBHUDC010000002">
    <property type="protein sequence ID" value="MFD1512238.1"/>
    <property type="molecule type" value="Genomic_DNA"/>
</dbReference>
<keyword evidence="3" id="KW-1185">Reference proteome</keyword>
<name>A0ABD6ASJ0_9EURY</name>
<organism evidence="2 3">
    <name type="scientific">Halomarina rubra</name>
    <dbReference type="NCBI Taxonomy" id="2071873"/>
    <lineage>
        <taxon>Archaea</taxon>
        <taxon>Methanobacteriati</taxon>
        <taxon>Methanobacteriota</taxon>
        <taxon>Stenosarchaea group</taxon>
        <taxon>Halobacteria</taxon>
        <taxon>Halobacteriales</taxon>
        <taxon>Natronomonadaceae</taxon>
        <taxon>Halomarina</taxon>
    </lineage>
</organism>
<evidence type="ECO:0008006" key="4">
    <source>
        <dbReference type="Google" id="ProtNLM"/>
    </source>
</evidence>
<proteinExistence type="predicted"/>
<keyword evidence="1" id="KW-1133">Transmembrane helix</keyword>
<evidence type="ECO:0000313" key="3">
    <source>
        <dbReference type="Proteomes" id="UP001597187"/>
    </source>
</evidence>
<dbReference type="Pfam" id="PF23960">
    <property type="entry name" value="DUF7289"/>
    <property type="match status" value="1"/>
</dbReference>
<keyword evidence="1" id="KW-0812">Transmembrane</keyword>
<feature type="transmembrane region" description="Helical" evidence="1">
    <location>
        <begin position="12"/>
        <end position="31"/>
    </location>
</feature>
<evidence type="ECO:0000313" key="2">
    <source>
        <dbReference type="EMBL" id="MFD1512238.1"/>
    </source>
</evidence>
<dbReference type="InterPro" id="IPR055713">
    <property type="entry name" value="DUF7289"/>
</dbReference>
<dbReference type="Proteomes" id="UP001597187">
    <property type="component" value="Unassembled WGS sequence"/>
</dbReference>
<gene>
    <name evidence="2" type="ORF">ACFSBT_02955</name>
</gene>
<reference evidence="2 3" key="1">
    <citation type="journal article" date="2019" name="Int. J. Syst. Evol. Microbiol.">
        <title>The Global Catalogue of Microorganisms (GCM) 10K type strain sequencing project: providing services to taxonomists for standard genome sequencing and annotation.</title>
        <authorList>
            <consortium name="The Broad Institute Genomics Platform"/>
            <consortium name="The Broad Institute Genome Sequencing Center for Infectious Disease"/>
            <person name="Wu L."/>
            <person name="Ma J."/>
        </authorList>
    </citation>
    <scope>NUCLEOTIDE SEQUENCE [LARGE SCALE GENOMIC DNA]</scope>
    <source>
        <strain evidence="2 3">CGMCC 1.12563</strain>
    </source>
</reference>
<sequence length="268" mass="29863">MTRSRGVSEVVGFILVFSLVTTTVGVVYVAGFDGLTNARDAERINNVERAFDVMAHNIEDIDRDGAPGRSTEIKLADGQISFSEETTVKWCWDNDPDTDYDNLCDPADTTTMHSETLQPVIFEAEGTQLVYENGAVIREQRGGAILVREPRMLFRDSTERSVIIPTIDLNAQGKSNVAGDTTMLVRTQLQAGQGARKWLDPSPVTSERKIRYTIQTTPNRAGAWERYLENRISWESNACEIVGSGNVKCDFTADQMLFRVVRIDVTFA</sequence>
<dbReference type="AlphaFoldDB" id="A0ABD6ASJ0"/>
<evidence type="ECO:0000256" key="1">
    <source>
        <dbReference type="SAM" id="Phobius"/>
    </source>
</evidence>
<protein>
    <recommendedName>
        <fullName evidence="4">Flagellin</fullName>
    </recommendedName>
</protein>
<dbReference type="RefSeq" id="WP_250872225.1">
    <property type="nucleotide sequence ID" value="NZ_JALXFV010000002.1"/>
</dbReference>
<keyword evidence="1" id="KW-0472">Membrane</keyword>
<accession>A0ABD6ASJ0</accession>
<comment type="caution">
    <text evidence="2">The sequence shown here is derived from an EMBL/GenBank/DDBJ whole genome shotgun (WGS) entry which is preliminary data.</text>
</comment>